<dbReference type="AlphaFoldDB" id="M8BCU8"/>
<name>M8BCU8_AEGTA</name>
<protein>
    <recommendedName>
        <fullName evidence="4">Thaumatin-like protein 1</fullName>
    </recommendedName>
</protein>
<feature type="region of interest" description="Disordered" evidence="2">
    <location>
        <begin position="37"/>
        <end position="108"/>
    </location>
</feature>
<reference evidence="3" key="1">
    <citation type="submission" date="2015-06" db="UniProtKB">
        <authorList>
            <consortium name="EnsemblPlants"/>
        </authorList>
    </citation>
    <scope>IDENTIFICATION</scope>
</reference>
<dbReference type="EnsemblPlants" id="EMT11505">
    <property type="protein sequence ID" value="EMT11505"/>
    <property type="gene ID" value="F775_43677"/>
</dbReference>
<feature type="compositionally biased region" description="Low complexity" evidence="2">
    <location>
        <begin position="48"/>
        <end position="87"/>
    </location>
</feature>
<dbReference type="PROSITE" id="PS51367">
    <property type="entry name" value="THAUMATIN_2"/>
    <property type="match status" value="1"/>
</dbReference>
<dbReference type="InterPro" id="IPR001938">
    <property type="entry name" value="Thaumatin"/>
</dbReference>
<evidence type="ECO:0000256" key="1">
    <source>
        <dbReference type="ARBA" id="ARBA00022821"/>
    </source>
</evidence>
<dbReference type="ExpressionAtlas" id="M8BCU8">
    <property type="expression patterns" value="baseline"/>
</dbReference>
<evidence type="ECO:0000256" key="2">
    <source>
        <dbReference type="SAM" id="MobiDB-lite"/>
    </source>
</evidence>
<evidence type="ECO:0000313" key="3">
    <source>
        <dbReference type="EnsemblPlants" id="EMT11505"/>
    </source>
</evidence>
<dbReference type="Pfam" id="PF00314">
    <property type="entry name" value="Thaumatin"/>
    <property type="match status" value="1"/>
</dbReference>
<accession>M8BCU8</accession>
<dbReference type="GO" id="GO:0006952">
    <property type="term" value="P:defense response"/>
    <property type="evidence" value="ECO:0007669"/>
    <property type="project" value="UniProtKB-KW"/>
</dbReference>
<dbReference type="Gene3D" id="2.60.110.10">
    <property type="entry name" value="Thaumatin"/>
    <property type="match status" value="1"/>
</dbReference>
<evidence type="ECO:0008006" key="4">
    <source>
        <dbReference type="Google" id="ProtNLM"/>
    </source>
</evidence>
<organism evidence="3">
    <name type="scientific">Aegilops tauschii</name>
    <name type="common">Tausch's goatgrass</name>
    <name type="synonym">Aegilops squarrosa</name>
    <dbReference type="NCBI Taxonomy" id="37682"/>
    <lineage>
        <taxon>Eukaryota</taxon>
        <taxon>Viridiplantae</taxon>
        <taxon>Streptophyta</taxon>
        <taxon>Embryophyta</taxon>
        <taxon>Tracheophyta</taxon>
        <taxon>Spermatophyta</taxon>
        <taxon>Magnoliopsida</taxon>
        <taxon>Liliopsida</taxon>
        <taxon>Poales</taxon>
        <taxon>Poaceae</taxon>
        <taxon>BOP clade</taxon>
        <taxon>Pooideae</taxon>
        <taxon>Triticodae</taxon>
        <taxon>Triticeae</taxon>
        <taxon>Triticinae</taxon>
        <taxon>Aegilops</taxon>
    </lineage>
</organism>
<dbReference type="InterPro" id="IPR037176">
    <property type="entry name" value="Osmotin/thaumatin-like_sf"/>
</dbReference>
<proteinExistence type="predicted"/>
<sequence length="149" mass="15537">MACPRSYSYAFDDPTSTFTCAGGPDYTVTFCPGATPSQKSTTVPAINPVPAATTPTQTTPTPTTVPRMETPTTMPATDTPATMPGMTFTDANQDSMPMPMGGEAAAALSPTAPAPLEAGTMMLPSFARDLEMPPTLLSHTDRSLTSREN</sequence>
<keyword evidence="1" id="KW-0611">Plant defense</keyword>
<dbReference type="SUPFAM" id="SSF49870">
    <property type="entry name" value="Osmotin, thaumatin-like protein"/>
    <property type="match status" value="1"/>
</dbReference>